<reference evidence="7 9" key="2">
    <citation type="submission" date="2022-10" db="EMBL/GenBank/DDBJ databases">
        <title>The complete genomes of actinobacterial strains from the NBC collection.</title>
        <authorList>
            <person name="Joergensen T.S."/>
            <person name="Alvarez Arevalo M."/>
            <person name="Sterndorff E.B."/>
            <person name="Faurdal D."/>
            <person name="Vuksanovic O."/>
            <person name="Mourched A.-S."/>
            <person name="Charusanti P."/>
            <person name="Shaw S."/>
            <person name="Blin K."/>
            <person name="Weber T."/>
        </authorList>
    </citation>
    <scope>NUCLEOTIDE SEQUENCE [LARGE SCALE GENOMIC DNA]</scope>
    <source>
        <strain evidence="7 9">NBC 01809</strain>
    </source>
</reference>
<evidence type="ECO:0000313" key="9">
    <source>
        <dbReference type="Proteomes" id="UP001334804"/>
    </source>
</evidence>
<feature type="domain" description="HTH tetR-type" evidence="5">
    <location>
        <begin position="10"/>
        <end position="70"/>
    </location>
</feature>
<protein>
    <submittedName>
        <fullName evidence="7">TetR/AcrR family transcriptional regulator</fullName>
    </submittedName>
    <submittedName>
        <fullName evidence="6">Transcriptional regulator, TetR family</fullName>
    </submittedName>
</protein>
<dbReference type="GO" id="GO:0003700">
    <property type="term" value="F:DNA-binding transcription factor activity"/>
    <property type="evidence" value="ECO:0007669"/>
    <property type="project" value="TreeGrafter"/>
</dbReference>
<evidence type="ECO:0000256" key="1">
    <source>
        <dbReference type="ARBA" id="ARBA00023015"/>
    </source>
</evidence>
<dbReference type="PANTHER" id="PTHR30055">
    <property type="entry name" value="HTH-TYPE TRANSCRIPTIONAL REGULATOR RUTR"/>
    <property type="match status" value="1"/>
</dbReference>
<dbReference type="InterPro" id="IPR036271">
    <property type="entry name" value="Tet_transcr_reg_TetR-rel_C_sf"/>
</dbReference>
<organism evidence="6 8">
    <name type="scientific">Micromonospora peucetia</name>
    <dbReference type="NCBI Taxonomy" id="47871"/>
    <lineage>
        <taxon>Bacteria</taxon>
        <taxon>Bacillati</taxon>
        <taxon>Actinomycetota</taxon>
        <taxon>Actinomycetes</taxon>
        <taxon>Micromonosporales</taxon>
        <taxon>Micromonosporaceae</taxon>
        <taxon>Micromonospora</taxon>
    </lineage>
</organism>
<evidence type="ECO:0000256" key="4">
    <source>
        <dbReference type="PROSITE-ProRule" id="PRU00335"/>
    </source>
</evidence>
<evidence type="ECO:0000256" key="3">
    <source>
        <dbReference type="ARBA" id="ARBA00023163"/>
    </source>
</evidence>
<sequence length="189" mass="19946">MTGTRGYHHGDLRRALLAEAVRVIEESGPAALSLRDLARRAGVSHAAPAHHFGDKAGLLTALAADGFDLLAEALTGAGDDLLDRGVAYVDFAVRHRAHFEVMFRPDLYRPDAAELVAARERAGAALHSGVAALPEGRPTAEDPQGDALAAWSIVHGFATLWLSGALPARVGDDPRAAARAVAHRLFPKT</sequence>
<gene>
    <name evidence="6" type="ORF">GA0070608_1139</name>
    <name evidence="7" type="ORF">OIE14_08390</name>
</gene>
<dbReference type="STRING" id="47871.GA0070608_1139"/>
<dbReference type="Pfam" id="PF00440">
    <property type="entry name" value="TetR_N"/>
    <property type="match status" value="1"/>
</dbReference>
<dbReference type="InterPro" id="IPR025996">
    <property type="entry name" value="MT1864/Rv1816-like_C"/>
</dbReference>
<dbReference type="SUPFAM" id="SSF46689">
    <property type="entry name" value="Homeodomain-like"/>
    <property type="match status" value="1"/>
</dbReference>
<evidence type="ECO:0000313" key="6">
    <source>
        <dbReference type="EMBL" id="SCL53211.1"/>
    </source>
</evidence>
<evidence type="ECO:0000259" key="5">
    <source>
        <dbReference type="PROSITE" id="PS50977"/>
    </source>
</evidence>
<dbReference type="PROSITE" id="PS50977">
    <property type="entry name" value="HTH_TETR_2"/>
    <property type="match status" value="1"/>
</dbReference>
<dbReference type="PANTHER" id="PTHR30055:SF220">
    <property type="entry name" value="TETR-FAMILY REGULATORY PROTEIN"/>
    <property type="match status" value="1"/>
</dbReference>
<dbReference type="AlphaFoldDB" id="A0A1C6UGW7"/>
<proteinExistence type="predicted"/>
<keyword evidence="1" id="KW-0805">Transcription regulation</keyword>
<dbReference type="GO" id="GO:0000976">
    <property type="term" value="F:transcription cis-regulatory region binding"/>
    <property type="evidence" value="ECO:0007669"/>
    <property type="project" value="TreeGrafter"/>
</dbReference>
<dbReference type="OrthoDB" id="3173376at2"/>
<dbReference type="EMBL" id="CP109071">
    <property type="protein sequence ID" value="WSA34044.1"/>
    <property type="molecule type" value="Genomic_DNA"/>
</dbReference>
<evidence type="ECO:0000313" key="8">
    <source>
        <dbReference type="Proteomes" id="UP000199343"/>
    </source>
</evidence>
<dbReference type="InterPro" id="IPR009057">
    <property type="entry name" value="Homeodomain-like_sf"/>
</dbReference>
<keyword evidence="3" id="KW-0804">Transcription</keyword>
<keyword evidence="2 4" id="KW-0238">DNA-binding</keyword>
<dbReference type="SUPFAM" id="SSF48498">
    <property type="entry name" value="Tetracyclin repressor-like, C-terminal domain"/>
    <property type="match status" value="1"/>
</dbReference>
<name>A0A1C6UGW7_9ACTN</name>
<dbReference type="RefSeq" id="WP_091622832.1">
    <property type="nucleotide sequence ID" value="NZ_CP109071.1"/>
</dbReference>
<evidence type="ECO:0000256" key="2">
    <source>
        <dbReference type="ARBA" id="ARBA00023125"/>
    </source>
</evidence>
<feature type="DNA-binding region" description="H-T-H motif" evidence="4">
    <location>
        <begin position="33"/>
        <end position="52"/>
    </location>
</feature>
<evidence type="ECO:0000313" key="7">
    <source>
        <dbReference type="EMBL" id="WSA34044.1"/>
    </source>
</evidence>
<dbReference type="Gene3D" id="1.10.357.10">
    <property type="entry name" value="Tetracycline Repressor, domain 2"/>
    <property type="match status" value="1"/>
</dbReference>
<dbReference type="Proteomes" id="UP001334804">
    <property type="component" value="Chromosome"/>
</dbReference>
<reference evidence="6 8" key="1">
    <citation type="submission" date="2016-06" db="EMBL/GenBank/DDBJ databases">
        <authorList>
            <person name="Kjaerup R.B."/>
            <person name="Dalgaard T.S."/>
            <person name="Juul-Madsen H.R."/>
        </authorList>
    </citation>
    <scope>NUCLEOTIDE SEQUENCE [LARGE SCALE GENOMIC DNA]</scope>
    <source>
        <strain evidence="6 8">DSM 43363</strain>
    </source>
</reference>
<dbReference type="EMBL" id="FMIC01000002">
    <property type="protein sequence ID" value="SCL53211.1"/>
    <property type="molecule type" value="Genomic_DNA"/>
</dbReference>
<dbReference type="InterPro" id="IPR050109">
    <property type="entry name" value="HTH-type_TetR-like_transc_reg"/>
</dbReference>
<dbReference type="InterPro" id="IPR001647">
    <property type="entry name" value="HTH_TetR"/>
</dbReference>
<dbReference type="Pfam" id="PF13305">
    <property type="entry name" value="TetR_C_33"/>
    <property type="match status" value="1"/>
</dbReference>
<accession>A0A1C6UGW7</accession>
<keyword evidence="9" id="KW-1185">Reference proteome</keyword>
<dbReference type="Proteomes" id="UP000199343">
    <property type="component" value="Unassembled WGS sequence"/>
</dbReference>